<dbReference type="Gene3D" id="4.10.950.10">
    <property type="entry name" value="Ribosomal protein L2, domain 3"/>
    <property type="match status" value="1"/>
</dbReference>
<dbReference type="PIRSF" id="PIRSF002158">
    <property type="entry name" value="Ribosomal_L2"/>
    <property type="match status" value="1"/>
</dbReference>
<dbReference type="FunFam" id="4.10.950.10:FF:000001">
    <property type="entry name" value="50S ribosomal protein L2"/>
    <property type="match status" value="1"/>
</dbReference>
<feature type="transmembrane region" description="Helical" evidence="5">
    <location>
        <begin position="68"/>
        <end position="86"/>
    </location>
</feature>
<gene>
    <name evidence="8" type="primary">rpl2</name>
</gene>
<dbReference type="Gene3D" id="2.40.50.140">
    <property type="entry name" value="Nucleic acid-binding proteins"/>
    <property type="match status" value="1"/>
</dbReference>
<dbReference type="Gene3D" id="2.30.30.30">
    <property type="match status" value="1"/>
</dbReference>
<dbReference type="PROSITE" id="PS00467">
    <property type="entry name" value="RIBOSOMAL_L2"/>
    <property type="match status" value="1"/>
</dbReference>
<evidence type="ECO:0000256" key="2">
    <source>
        <dbReference type="ARBA" id="ARBA00022980"/>
    </source>
</evidence>
<keyword evidence="8" id="KW-0496">Mitochondrion</keyword>
<dbReference type="InterPro" id="IPR008991">
    <property type="entry name" value="Translation_prot_SH3-like_sf"/>
</dbReference>
<dbReference type="Pfam" id="PF00181">
    <property type="entry name" value="Ribosomal_L2_N"/>
    <property type="match status" value="1"/>
</dbReference>
<dbReference type="InterPro" id="IPR022666">
    <property type="entry name" value="Ribosomal_uL2_RNA-bd_dom"/>
</dbReference>
<dbReference type="InterPro" id="IPR022669">
    <property type="entry name" value="Ribosomal_uL2_C"/>
</dbReference>
<reference evidence="8" key="2">
    <citation type="submission" date="2014-05" db="EMBL/GenBank/DDBJ databases">
        <authorList>
            <person name="Jackson C.J."/>
            <person name="Reyes-Prieto A."/>
        </authorList>
    </citation>
    <scope>NUCLEOTIDE SEQUENCE</scope>
    <source>
        <strain evidence="8">SAG 46.84</strain>
    </source>
</reference>
<proteinExistence type="inferred from homology"/>
<dbReference type="AlphaFoldDB" id="A0A096Y6V7"/>
<dbReference type="InterPro" id="IPR002171">
    <property type="entry name" value="Ribosomal_uL2"/>
</dbReference>
<dbReference type="GeneID" id="20832939"/>
<dbReference type="GO" id="GO:0032543">
    <property type="term" value="P:mitochondrial translation"/>
    <property type="evidence" value="ECO:0007669"/>
    <property type="project" value="TreeGrafter"/>
</dbReference>
<organism evidence="8">
    <name type="scientific">Gloeochaete wittrockiana</name>
    <dbReference type="NCBI Taxonomy" id="38269"/>
    <lineage>
        <taxon>Eukaryota</taxon>
        <taxon>Glaucocystophyceae</taxon>
        <taxon>Gloeochaetales</taxon>
        <taxon>Gloeochaetaceae</taxon>
        <taxon>Gloeochaete</taxon>
    </lineage>
</organism>
<evidence type="ECO:0000259" key="6">
    <source>
        <dbReference type="SMART" id="SM01382"/>
    </source>
</evidence>
<name>A0A096Y6V7_9EUKA</name>
<feature type="domain" description="Large ribosomal subunit protein uL2 RNA-binding" evidence="7">
    <location>
        <begin position="22"/>
        <end position="98"/>
    </location>
</feature>
<dbReference type="EMBL" id="KJ867410">
    <property type="protein sequence ID" value="AIM52054.1"/>
    <property type="molecule type" value="Genomic_DNA"/>
</dbReference>
<keyword evidence="5" id="KW-1133">Transmembrane helix</keyword>
<dbReference type="InterPro" id="IPR022671">
    <property type="entry name" value="Ribosomal_uL2_CS"/>
</dbReference>
<dbReference type="GO" id="GO:0016740">
    <property type="term" value="F:transferase activity"/>
    <property type="evidence" value="ECO:0007669"/>
    <property type="project" value="InterPro"/>
</dbReference>
<evidence type="ECO:0000259" key="7">
    <source>
        <dbReference type="SMART" id="SM01383"/>
    </source>
</evidence>
<dbReference type="InterPro" id="IPR005880">
    <property type="entry name" value="Ribosomal_uL2_bac/org-type"/>
</dbReference>
<reference evidence="8" key="1">
    <citation type="journal article" date="2014" name="Genome Biol. Evol.">
        <title>The mitochondrial genomes of the glaucophytes Gloeochaete wittrockiana and Cyanoptyche gloeocystis: multilocus phylogenetics suggests a monophyletic archaeplastida.</title>
        <authorList>
            <person name="Jackson C."/>
            <person name="Reyes-Prieto A."/>
        </authorList>
    </citation>
    <scope>NUCLEOTIDE SEQUENCE</scope>
    <source>
        <strain evidence="8">SAG 46.84</strain>
    </source>
</reference>
<dbReference type="InterPro" id="IPR014722">
    <property type="entry name" value="Rib_uL2_dom2"/>
</dbReference>
<dbReference type="SUPFAM" id="SSF50249">
    <property type="entry name" value="Nucleic acid-binding proteins"/>
    <property type="match status" value="1"/>
</dbReference>
<dbReference type="SUPFAM" id="SSF50104">
    <property type="entry name" value="Translation proteins SH3-like domain"/>
    <property type="match status" value="1"/>
</dbReference>
<dbReference type="InterPro" id="IPR014726">
    <property type="entry name" value="Ribosomal_uL2_dom3"/>
</dbReference>
<accession>A0A096Y6V7</accession>
<dbReference type="SMART" id="SM01382">
    <property type="entry name" value="Ribosomal_L2_C"/>
    <property type="match status" value="1"/>
</dbReference>
<dbReference type="SMART" id="SM01383">
    <property type="entry name" value="Ribosomal_L2"/>
    <property type="match status" value="1"/>
</dbReference>
<geneLocation type="mitochondrion" evidence="8"/>
<dbReference type="NCBIfam" id="TIGR01171">
    <property type="entry name" value="rplB_bact"/>
    <property type="match status" value="1"/>
</dbReference>
<evidence type="ECO:0000313" key="8">
    <source>
        <dbReference type="EMBL" id="AIM52054.1"/>
    </source>
</evidence>
<dbReference type="PANTHER" id="PTHR13691:SF5">
    <property type="entry name" value="LARGE RIBOSOMAL SUBUNIT PROTEIN UL2M"/>
    <property type="match status" value="1"/>
</dbReference>
<comment type="similarity">
    <text evidence="1">Belongs to the universal ribosomal protein uL2 family.</text>
</comment>
<keyword evidence="5" id="KW-0472">Membrane</keyword>
<feature type="compositionally biased region" description="Basic residues" evidence="4">
    <location>
        <begin position="246"/>
        <end position="256"/>
    </location>
</feature>
<dbReference type="RefSeq" id="YP_009092468.1">
    <property type="nucleotide sequence ID" value="NC_025293.1"/>
</dbReference>
<sequence length="256" mass="28592">MEQILKNKTHKRLSVFKSNIAGRNQSGSITVRHRGGGNKKFVRILDYKRPLKETALVISIKKDPKRSAFIALIYYIFSNVISMIIAPKSLKQGDLVAESYLQLDHNINNKVEIAYLEGFSYFLSELPVGMVISSVSLNVTKRQIVSRAAGSYCVIIKQDVSNQESKLTFIKLPSHKIIKLNNMNKAVIGIVSNIDHNKYTLKKAGNSRWLGIRPTVRGVAMNPVDHAHGGRTKGGRPSVSPWGRLTKGKKTVNKIR</sequence>
<dbReference type="GO" id="GO:0003735">
    <property type="term" value="F:structural constituent of ribosome"/>
    <property type="evidence" value="ECO:0007669"/>
    <property type="project" value="InterPro"/>
</dbReference>
<evidence type="ECO:0000256" key="1">
    <source>
        <dbReference type="ARBA" id="ARBA00005636"/>
    </source>
</evidence>
<dbReference type="GO" id="GO:0005762">
    <property type="term" value="C:mitochondrial large ribosomal subunit"/>
    <property type="evidence" value="ECO:0007669"/>
    <property type="project" value="TreeGrafter"/>
</dbReference>
<feature type="domain" description="Large ribosomal subunit protein uL2 C-terminal" evidence="6">
    <location>
        <begin position="115"/>
        <end position="245"/>
    </location>
</feature>
<dbReference type="InterPro" id="IPR012340">
    <property type="entry name" value="NA-bd_OB-fold"/>
</dbReference>
<evidence type="ECO:0000256" key="5">
    <source>
        <dbReference type="SAM" id="Phobius"/>
    </source>
</evidence>
<dbReference type="GO" id="GO:0003723">
    <property type="term" value="F:RNA binding"/>
    <property type="evidence" value="ECO:0007669"/>
    <property type="project" value="InterPro"/>
</dbReference>
<feature type="region of interest" description="Disordered" evidence="4">
    <location>
        <begin position="222"/>
        <end position="256"/>
    </location>
</feature>
<dbReference type="PANTHER" id="PTHR13691">
    <property type="entry name" value="RIBOSOMAL PROTEIN L2"/>
    <property type="match status" value="1"/>
</dbReference>
<keyword evidence="5" id="KW-0812">Transmembrane</keyword>
<evidence type="ECO:0000256" key="4">
    <source>
        <dbReference type="SAM" id="MobiDB-lite"/>
    </source>
</evidence>
<keyword evidence="3" id="KW-0687">Ribonucleoprotein</keyword>
<keyword evidence="2 8" id="KW-0689">Ribosomal protein</keyword>
<protein>
    <submittedName>
        <fullName evidence="8">Ribosomal protein L2</fullName>
    </submittedName>
</protein>
<evidence type="ECO:0000256" key="3">
    <source>
        <dbReference type="ARBA" id="ARBA00023274"/>
    </source>
</evidence>
<dbReference type="Pfam" id="PF03947">
    <property type="entry name" value="Ribosomal_L2_C"/>
    <property type="match status" value="1"/>
</dbReference>